<dbReference type="Pfam" id="PF01569">
    <property type="entry name" value="PAP2"/>
    <property type="match status" value="1"/>
</dbReference>
<accession>A0A941CNW1</accession>
<evidence type="ECO:0000256" key="1">
    <source>
        <dbReference type="SAM" id="Phobius"/>
    </source>
</evidence>
<feature type="transmembrane region" description="Helical" evidence="1">
    <location>
        <begin position="160"/>
        <end position="176"/>
    </location>
</feature>
<keyword evidence="4" id="KW-1185">Reference proteome</keyword>
<dbReference type="GO" id="GO:0016020">
    <property type="term" value="C:membrane"/>
    <property type="evidence" value="ECO:0007669"/>
    <property type="project" value="UniProtKB-SubCell"/>
</dbReference>
<reference evidence="3" key="1">
    <citation type="submission" date="2021-04" db="EMBL/GenBank/DDBJ databases">
        <title>Proteiniclasticum sedimins sp. nov., an obligate anaerobic bacterium isolated from anaerobic sludge.</title>
        <authorList>
            <person name="Liu J."/>
        </authorList>
    </citation>
    <scope>NUCLEOTIDE SEQUENCE</scope>
    <source>
        <strain evidence="3">BAD-10</strain>
    </source>
</reference>
<protein>
    <submittedName>
        <fullName evidence="3">Phosphatase PAP2 family protein</fullName>
    </submittedName>
</protein>
<comment type="caution">
    <text evidence="3">The sequence shown here is derived from an EMBL/GenBank/DDBJ whole genome shotgun (WGS) entry which is preliminary data.</text>
</comment>
<evidence type="ECO:0000259" key="2">
    <source>
        <dbReference type="Pfam" id="PF01569"/>
    </source>
</evidence>
<keyword evidence="1" id="KW-0812">Transmembrane</keyword>
<feature type="transmembrane region" description="Helical" evidence="1">
    <location>
        <begin position="78"/>
        <end position="100"/>
    </location>
</feature>
<dbReference type="RefSeq" id="WP_211800976.1">
    <property type="nucleotide sequence ID" value="NZ_JAGSCS010000008.1"/>
</dbReference>
<dbReference type="Proteomes" id="UP000675379">
    <property type="component" value="Unassembled WGS sequence"/>
</dbReference>
<gene>
    <name evidence="3" type="ORF">KCG48_07400</name>
</gene>
<dbReference type="InterPro" id="IPR036938">
    <property type="entry name" value="PAP2/HPO_sf"/>
</dbReference>
<dbReference type="InterPro" id="IPR000326">
    <property type="entry name" value="PAP2/HPO"/>
</dbReference>
<feature type="transmembrane region" description="Helical" evidence="1">
    <location>
        <begin position="49"/>
        <end position="71"/>
    </location>
</feature>
<dbReference type="Gene3D" id="1.20.144.10">
    <property type="entry name" value="Phosphatidic acid phosphatase type 2/haloperoxidase"/>
    <property type="match status" value="1"/>
</dbReference>
<evidence type="ECO:0000313" key="3">
    <source>
        <dbReference type="EMBL" id="MBR0576166.1"/>
    </source>
</evidence>
<feature type="transmembrane region" description="Helical" evidence="1">
    <location>
        <begin position="12"/>
        <end position="29"/>
    </location>
</feature>
<evidence type="ECO:0000313" key="4">
    <source>
        <dbReference type="Proteomes" id="UP000675379"/>
    </source>
</evidence>
<feature type="transmembrane region" description="Helical" evidence="1">
    <location>
        <begin position="182"/>
        <end position="200"/>
    </location>
</feature>
<dbReference type="SUPFAM" id="SSF48317">
    <property type="entry name" value="Acid phosphatase/Vanadium-dependent haloperoxidase"/>
    <property type="match status" value="1"/>
</dbReference>
<dbReference type="EMBL" id="JAGSCS010000008">
    <property type="protein sequence ID" value="MBR0576166.1"/>
    <property type="molecule type" value="Genomic_DNA"/>
</dbReference>
<proteinExistence type="predicted"/>
<sequence>MKLKTTTRKIAPISLLWILMAVSLLYSFTNRPWGTVRNLTLPVDGKIPFIPGFVLVYHTWYPLSLSLLFLLYRKERRIFVESALSAILGNLFANATFLLFQTEVPRPQDFGQGFLEGILRATYGVDNPYNGFPSIHVLVTTVLVIGILRTDFSRREKAGIMAYGILIILSTWLIRQHVFLDILGGILYGILVYGFTLRLFTKDKVTSLFDGV</sequence>
<dbReference type="AlphaFoldDB" id="A0A941CNW1"/>
<keyword evidence="1" id="KW-0472">Membrane</keyword>
<name>A0A941CNW1_9CLOT</name>
<keyword evidence="1" id="KW-1133">Transmembrane helix</keyword>
<feature type="transmembrane region" description="Helical" evidence="1">
    <location>
        <begin position="129"/>
        <end position="148"/>
    </location>
</feature>
<organism evidence="3 4">
    <name type="scientific">Proteiniclasticum sediminis</name>
    <dbReference type="NCBI Taxonomy" id="2804028"/>
    <lineage>
        <taxon>Bacteria</taxon>
        <taxon>Bacillati</taxon>
        <taxon>Bacillota</taxon>
        <taxon>Clostridia</taxon>
        <taxon>Eubacteriales</taxon>
        <taxon>Clostridiaceae</taxon>
        <taxon>Proteiniclasticum</taxon>
    </lineage>
</organism>
<feature type="domain" description="Phosphatidic acid phosphatase type 2/haloperoxidase" evidence="2">
    <location>
        <begin position="113"/>
        <end position="202"/>
    </location>
</feature>